<dbReference type="Pfam" id="PF26643">
    <property type="entry name" value="Slr1339"/>
    <property type="match status" value="1"/>
</dbReference>
<evidence type="ECO:0000256" key="1">
    <source>
        <dbReference type="SAM" id="Coils"/>
    </source>
</evidence>
<organism evidence="2 3">
    <name type="scientific">Cyanomargarita calcarea GSE-NOS-MK-12-04C</name>
    <dbReference type="NCBI Taxonomy" id="2839659"/>
    <lineage>
        <taxon>Bacteria</taxon>
        <taxon>Bacillati</taxon>
        <taxon>Cyanobacteriota</taxon>
        <taxon>Cyanophyceae</taxon>
        <taxon>Nostocales</taxon>
        <taxon>Cyanomargaritaceae</taxon>
        <taxon>Cyanomargarita</taxon>
    </lineage>
</organism>
<keyword evidence="1" id="KW-0175">Coiled coil</keyword>
<dbReference type="Proteomes" id="UP000729701">
    <property type="component" value="Unassembled WGS sequence"/>
</dbReference>
<accession>A0A951QP77</accession>
<proteinExistence type="predicted"/>
<name>A0A951QP77_9CYAN</name>
<dbReference type="AlphaFoldDB" id="A0A951QP77"/>
<evidence type="ECO:0000313" key="2">
    <source>
        <dbReference type="EMBL" id="MBW4669979.1"/>
    </source>
</evidence>
<feature type="coiled-coil region" evidence="1">
    <location>
        <begin position="62"/>
        <end position="89"/>
    </location>
</feature>
<gene>
    <name evidence="2" type="ORF">KME60_21840</name>
</gene>
<sequence length="131" mass="15223">MDSIDKLLAELKSEYEQPLKPQQQSKPSLSKLHIQPEIKSASSLIDNILADVKSDFEERDQVLELQKRQELEQERIRQEQLQAKQLETLNKYAQDWLDKLDPLSAEGIWFESFAEGYPSKLEAAIEYLQSC</sequence>
<protein>
    <submittedName>
        <fullName evidence="2">Uncharacterized protein</fullName>
    </submittedName>
</protein>
<dbReference type="NCBIfam" id="NF047397">
    <property type="entry name" value="slr1339_fam"/>
    <property type="match status" value="1"/>
</dbReference>
<comment type="caution">
    <text evidence="2">The sequence shown here is derived from an EMBL/GenBank/DDBJ whole genome shotgun (WGS) entry which is preliminary data.</text>
</comment>
<reference evidence="2" key="1">
    <citation type="submission" date="2021-05" db="EMBL/GenBank/DDBJ databases">
        <authorList>
            <person name="Pietrasiak N."/>
            <person name="Ward R."/>
            <person name="Stajich J.E."/>
            <person name="Kurbessoian T."/>
        </authorList>
    </citation>
    <scope>NUCLEOTIDE SEQUENCE</scope>
    <source>
        <strain evidence="2">GSE-NOS-MK-12-04C</strain>
    </source>
</reference>
<evidence type="ECO:0000313" key="3">
    <source>
        <dbReference type="Proteomes" id="UP000729701"/>
    </source>
</evidence>
<dbReference type="EMBL" id="JAHHGZ010000026">
    <property type="protein sequence ID" value="MBW4669979.1"/>
    <property type="molecule type" value="Genomic_DNA"/>
</dbReference>
<dbReference type="InterPro" id="IPR058106">
    <property type="entry name" value="Slr1339"/>
</dbReference>
<reference evidence="2" key="2">
    <citation type="journal article" date="2022" name="Microbiol. Resour. Announc.">
        <title>Metagenome Sequencing to Explore Phylogenomics of Terrestrial Cyanobacteria.</title>
        <authorList>
            <person name="Ward R.D."/>
            <person name="Stajich J.E."/>
            <person name="Johansen J.R."/>
            <person name="Huntemann M."/>
            <person name="Clum A."/>
            <person name="Foster B."/>
            <person name="Foster B."/>
            <person name="Roux S."/>
            <person name="Palaniappan K."/>
            <person name="Varghese N."/>
            <person name="Mukherjee S."/>
            <person name="Reddy T.B.K."/>
            <person name="Daum C."/>
            <person name="Copeland A."/>
            <person name="Chen I.A."/>
            <person name="Ivanova N.N."/>
            <person name="Kyrpides N.C."/>
            <person name="Shapiro N."/>
            <person name="Eloe-Fadrosh E.A."/>
            <person name="Pietrasiak N."/>
        </authorList>
    </citation>
    <scope>NUCLEOTIDE SEQUENCE</scope>
    <source>
        <strain evidence="2">GSE-NOS-MK-12-04C</strain>
    </source>
</reference>